<evidence type="ECO:0000313" key="2">
    <source>
        <dbReference type="Proteomes" id="UP001385892"/>
    </source>
</evidence>
<dbReference type="Proteomes" id="UP001385892">
    <property type="component" value="Unassembled WGS sequence"/>
</dbReference>
<gene>
    <name evidence="1" type="ORF">WKW82_38350</name>
</gene>
<evidence type="ECO:0000313" key="1">
    <source>
        <dbReference type="EMBL" id="MEJ8852530.1"/>
    </source>
</evidence>
<organism evidence="1 2">
    <name type="scientific">Variovorax rhizosphaerae</name>
    <dbReference type="NCBI Taxonomy" id="1836200"/>
    <lineage>
        <taxon>Bacteria</taxon>
        <taxon>Pseudomonadati</taxon>
        <taxon>Pseudomonadota</taxon>
        <taxon>Betaproteobacteria</taxon>
        <taxon>Burkholderiales</taxon>
        <taxon>Comamonadaceae</taxon>
        <taxon>Variovorax</taxon>
    </lineage>
</organism>
<keyword evidence="2" id="KW-1185">Reference proteome</keyword>
<accession>A0ABU8X085</accession>
<comment type="caution">
    <text evidence="1">The sequence shown here is derived from an EMBL/GenBank/DDBJ whole genome shotgun (WGS) entry which is preliminary data.</text>
</comment>
<dbReference type="EMBL" id="JBBKZT010000046">
    <property type="protein sequence ID" value="MEJ8852530.1"/>
    <property type="molecule type" value="Genomic_DNA"/>
</dbReference>
<reference evidence="1 2" key="1">
    <citation type="submission" date="2024-03" db="EMBL/GenBank/DDBJ databases">
        <title>Novel species of the genus Variovorax.</title>
        <authorList>
            <person name="Liu Q."/>
            <person name="Xin Y.-H."/>
        </authorList>
    </citation>
    <scope>NUCLEOTIDE SEQUENCE [LARGE SCALE GENOMIC DNA]</scope>
    <source>
        <strain evidence="1 2">KACC 18900</strain>
    </source>
</reference>
<protein>
    <submittedName>
        <fullName evidence="1">Uncharacterized protein</fullName>
    </submittedName>
</protein>
<sequence>MDDESAVRTMLARVLRLAQFRVAQFPSGELFMATLLRKPFLKRRIAGGNQGCDHGKRTLTRALGRKANRAARHLAD</sequence>
<proteinExistence type="predicted"/>
<name>A0ABU8X085_9BURK</name>
<dbReference type="RefSeq" id="WP_340348476.1">
    <property type="nucleotide sequence ID" value="NZ_JBBKZT010000046.1"/>
</dbReference>